<dbReference type="PANTHER" id="PTHR43540:SF1">
    <property type="entry name" value="ISOCHORISMATASE HYDROLASE"/>
    <property type="match status" value="1"/>
</dbReference>
<comment type="caution">
    <text evidence="3">The sequence shown here is derived from an EMBL/GenBank/DDBJ whole genome shotgun (WGS) entry which is preliminary data.</text>
</comment>
<gene>
    <name evidence="3" type="ORF">J0I24_09790</name>
</gene>
<dbReference type="PANTHER" id="PTHR43540">
    <property type="entry name" value="PEROXYUREIDOACRYLATE/UREIDOACRYLATE AMIDOHYDROLASE-RELATED"/>
    <property type="match status" value="1"/>
</dbReference>
<proteinExistence type="predicted"/>
<name>A0A8I1MVL4_THIA3</name>
<evidence type="ECO:0000256" key="1">
    <source>
        <dbReference type="ARBA" id="ARBA00022801"/>
    </source>
</evidence>
<dbReference type="CDD" id="cd00431">
    <property type="entry name" value="cysteine_hydrolases"/>
    <property type="match status" value="1"/>
</dbReference>
<dbReference type="GO" id="GO:0016787">
    <property type="term" value="F:hydrolase activity"/>
    <property type="evidence" value="ECO:0007669"/>
    <property type="project" value="UniProtKB-KW"/>
</dbReference>
<dbReference type="Proteomes" id="UP000664800">
    <property type="component" value="Unassembled WGS sequence"/>
</dbReference>
<dbReference type="InterPro" id="IPR036380">
    <property type="entry name" value="Isochorismatase-like_sf"/>
</dbReference>
<evidence type="ECO:0000259" key="2">
    <source>
        <dbReference type="Pfam" id="PF00857"/>
    </source>
</evidence>
<dbReference type="Pfam" id="PF00857">
    <property type="entry name" value="Isochorismatase"/>
    <property type="match status" value="1"/>
</dbReference>
<dbReference type="SUPFAM" id="SSF52499">
    <property type="entry name" value="Isochorismatase-like hydrolases"/>
    <property type="match status" value="1"/>
</dbReference>
<protein>
    <submittedName>
        <fullName evidence="3">Cysteine hydrolase</fullName>
    </submittedName>
</protein>
<dbReference type="Gene3D" id="3.40.50.850">
    <property type="entry name" value="Isochorismatase-like"/>
    <property type="match status" value="1"/>
</dbReference>
<sequence>MRNHTASVKRSKCFWERTMNSPGFQSALLVLDLINEVVHPDGWYGRDGYAEQVRSRQVLHHAAQALGRARAHGLPVIHVVVGFSESYAECPTGSSVLSVARQDRRLQLGTWATQPPPELAPRSTEPVVVKQRVSPFYQTNLELLLRAQRIEKLILIGVSTEFVVLATAMDAHDRDYHVSVIEEATAALDPVRHDAAVKVLRSTADVTTLDGAFANAKFFKEI</sequence>
<organism evidence="3 4">
    <name type="scientific">Thiomonas arsenitoxydans (strain DSM 22701 / CIP 110005 / 3As)</name>
    <dbReference type="NCBI Taxonomy" id="426114"/>
    <lineage>
        <taxon>Bacteria</taxon>
        <taxon>Pseudomonadati</taxon>
        <taxon>Pseudomonadota</taxon>
        <taxon>Betaproteobacteria</taxon>
        <taxon>Burkholderiales</taxon>
        <taxon>Thiomonas</taxon>
    </lineage>
</organism>
<evidence type="ECO:0000313" key="4">
    <source>
        <dbReference type="Proteomes" id="UP000664800"/>
    </source>
</evidence>
<feature type="domain" description="Isochorismatase-like" evidence="2">
    <location>
        <begin position="26"/>
        <end position="209"/>
    </location>
</feature>
<reference evidence="3" key="1">
    <citation type="submission" date="2021-02" db="EMBL/GenBank/DDBJ databases">
        <title>Thiocyanate and organic carbon inputs drive convergent selection for specific autotrophic Afipia and Thiobacillus strains within complex microbiomes.</title>
        <authorList>
            <person name="Huddy R.J."/>
            <person name="Sachdeva R."/>
            <person name="Kadzinga F."/>
            <person name="Kantor R.S."/>
            <person name="Harrison S.T.L."/>
            <person name="Banfield J.F."/>
        </authorList>
    </citation>
    <scope>NUCLEOTIDE SEQUENCE</scope>
    <source>
        <strain evidence="3">SCN18_13_7_16_R3_B_64_19</strain>
    </source>
</reference>
<dbReference type="EMBL" id="JAFKMR010000019">
    <property type="protein sequence ID" value="MBN8744585.1"/>
    <property type="molecule type" value="Genomic_DNA"/>
</dbReference>
<keyword evidence="1 3" id="KW-0378">Hydrolase</keyword>
<dbReference type="InterPro" id="IPR000868">
    <property type="entry name" value="Isochorismatase-like_dom"/>
</dbReference>
<dbReference type="InterPro" id="IPR050272">
    <property type="entry name" value="Isochorismatase-like_hydrls"/>
</dbReference>
<accession>A0A8I1MVL4</accession>
<dbReference type="AlphaFoldDB" id="A0A8I1MVL4"/>
<evidence type="ECO:0000313" key="3">
    <source>
        <dbReference type="EMBL" id="MBN8744585.1"/>
    </source>
</evidence>